<evidence type="ECO:0000256" key="21">
    <source>
        <dbReference type="ARBA" id="ARBA00061202"/>
    </source>
</evidence>
<reference evidence="30" key="1">
    <citation type="submission" date="2022-03" db="EMBL/GenBank/DDBJ databases">
        <authorList>
            <person name="Alioto T."/>
            <person name="Alioto T."/>
            <person name="Gomez Garrido J."/>
        </authorList>
    </citation>
    <scope>NUCLEOTIDE SEQUENCE</scope>
</reference>
<dbReference type="Gene3D" id="1.20.58.390">
    <property type="entry name" value="Neurotransmitter-gated ion-channel transmembrane domain"/>
    <property type="match status" value="1"/>
</dbReference>
<keyword evidence="12" id="KW-0628">Postsynaptic cell membrane</keyword>
<organism evidence="30 31">
    <name type="scientific">Pelobates cultripes</name>
    <name type="common">Western spadefoot toad</name>
    <dbReference type="NCBI Taxonomy" id="61616"/>
    <lineage>
        <taxon>Eukaryota</taxon>
        <taxon>Metazoa</taxon>
        <taxon>Chordata</taxon>
        <taxon>Craniata</taxon>
        <taxon>Vertebrata</taxon>
        <taxon>Euteleostomi</taxon>
        <taxon>Amphibia</taxon>
        <taxon>Batrachia</taxon>
        <taxon>Anura</taxon>
        <taxon>Pelobatoidea</taxon>
        <taxon>Pelobatidae</taxon>
        <taxon>Pelobates</taxon>
    </lineage>
</organism>
<comment type="catalytic activity">
    <reaction evidence="17">
        <text>K(+)(in) = K(+)(out)</text>
        <dbReference type="Rhea" id="RHEA:29463"/>
        <dbReference type="ChEBI" id="CHEBI:29103"/>
    </reaction>
</comment>
<dbReference type="InterPro" id="IPR036734">
    <property type="entry name" value="Neur_chan_lig-bd_sf"/>
</dbReference>
<dbReference type="PRINTS" id="PR01709">
    <property type="entry name" value="5HT3ARECEPTR"/>
</dbReference>
<evidence type="ECO:0000259" key="28">
    <source>
        <dbReference type="Pfam" id="PF02931"/>
    </source>
</evidence>
<evidence type="ECO:0000256" key="24">
    <source>
        <dbReference type="ARBA" id="ARBA00078864"/>
    </source>
</evidence>
<keyword evidence="1 27" id="KW-0813">Transport</keyword>
<evidence type="ECO:0000256" key="11">
    <source>
        <dbReference type="ARBA" id="ARBA00023180"/>
    </source>
</evidence>
<evidence type="ECO:0000256" key="16">
    <source>
        <dbReference type="ARBA" id="ARBA00034269"/>
    </source>
</evidence>
<evidence type="ECO:0000256" key="19">
    <source>
        <dbReference type="ARBA" id="ARBA00036634"/>
    </source>
</evidence>
<evidence type="ECO:0000256" key="15">
    <source>
        <dbReference type="ARBA" id="ARBA00034104"/>
    </source>
</evidence>
<dbReference type="PANTHER" id="PTHR18945">
    <property type="entry name" value="NEUROTRANSMITTER GATED ION CHANNEL"/>
    <property type="match status" value="1"/>
</dbReference>
<dbReference type="InterPro" id="IPR008132">
    <property type="entry name" value="5HT3_rcpt"/>
</dbReference>
<dbReference type="InterPro" id="IPR006201">
    <property type="entry name" value="Neur_channel"/>
</dbReference>
<keyword evidence="11" id="KW-0325">Glycoprotein</keyword>
<evidence type="ECO:0000256" key="18">
    <source>
        <dbReference type="ARBA" id="ARBA00036239"/>
    </source>
</evidence>
<dbReference type="PRINTS" id="PR00252">
    <property type="entry name" value="NRIONCHANNEL"/>
</dbReference>
<dbReference type="Proteomes" id="UP001295444">
    <property type="component" value="Chromosome 10"/>
</dbReference>
<evidence type="ECO:0000256" key="27">
    <source>
        <dbReference type="RuleBase" id="RU000687"/>
    </source>
</evidence>
<dbReference type="Pfam" id="PF02931">
    <property type="entry name" value="Neur_chan_LBD"/>
    <property type="match status" value="1"/>
</dbReference>
<dbReference type="GO" id="GO:0005230">
    <property type="term" value="F:extracellular ligand-gated monoatomic ion channel activity"/>
    <property type="evidence" value="ECO:0007669"/>
    <property type="project" value="InterPro"/>
</dbReference>
<evidence type="ECO:0000256" key="8">
    <source>
        <dbReference type="ARBA" id="ARBA00023136"/>
    </source>
</evidence>
<evidence type="ECO:0000256" key="13">
    <source>
        <dbReference type="ARBA" id="ARBA00023286"/>
    </source>
</evidence>
<dbReference type="InterPro" id="IPR008133">
    <property type="entry name" value="5HT3_rcpt_A"/>
</dbReference>
<comment type="similarity">
    <text evidence="21">Belongs to the ligand-gated ion channel (TC 1.A.9) family. 5-hydroxytryptamine receptor (TC 1.A.9.2) subfamily. HTR3A sub-subfamily.</text>
</comment>
<dbReference type="InterPro" id="IPR036719">
    <property type="entry name" value="Neuro-gated_channel_TM_sf"/>
</dbReference>
<feature type="domain" description="Neurotransmitter-gated ion-channel transmembrane" evidence="29">
    <location>
        <begin position="212"/>
        <end position="428"/>
    </location>
</feature>
<keyword evidence="31" id="KW-1185">Reference proteome</keyword>
<keyword evidence="7 27" id="KW-0406">Ion transport</keyword>
<feature type="transmembrane region" description="Helical" evidence="27">
    <location>
        <begin position="206"/>
        <end position="229"/>
    </location>
</feature>
<comment type="subcellular location">
    <subcellularLocation>
        <location evidence="15">Postsynaptic cell membrane</location>
        <topology evidence="15">Multi-pass membrane protein</topology>
    </subcellularLocation>
</comment>
<dbReference type="SUPFAM" id="SSF63712">
    <property type="entry name" value="Nicotinic receptor ligand binding domain-like"/>
    <property type="match status" value="1"/>
</dbReference>
<accession>A0AAD1WRK1</accession>
<dbReference type="NCBIfam" id="TIGR00860">
    <property type="entry name" value="LIC"/>
    <property type="match status" value="1"/>
</dbReference>
<evidence type="ECO:0000313" key="30">
    <source>
        <dbReference type="EMBL" id="CAH2320146.1"/>
    </source>
</evidence>
<protein>
    <recommendedName>
        <fullName evidence="23">5-hydroxytryptamine receptor 3A</fullName>
    </recommendedName>
    <alternativeName>
        <fullName evidence="25">5-hydroxytryptamine receptor 3</fullName>
    </alternativeName>
    <alternativeName>
        <fullName evidence="24">Serotonin receptor 3A</fullName>
    </alternativeName>
    <alternativeName>
        <fullName evidence="26">Serotonin-gated ion channel receptor</fullName>
    </alternativeName>
</protein>
<comment type="catalytic activity">
    <reaction evidence="16">
        <text>Mg(2+)(in) = Mg(2+)(out)</text>
        <dbReference type="Rhea" id="RHEA:29827"/>
        <dbReference type="ChEBI" id="CHEBI:18420"/>
    </reaction>
</comment>
<name>A0AAD1WRK1_PELCU</name>
<keyword evidence="10 30" id="KW-0675">Receptor</keyword>
<evidence type="ECO:0000256" key="22">
    <source>
        <dbReference type="ARBA" id="ARBA00061864"/>
    </source>
</evidence>
<evidence type="ECO:0000256" key="12">
    <source>
        <dbReference type="ARBA" id="ARBA00023257"/>
    </source>
</evidence>
<dbReference type="AlphaFoldDB" id="A0AAD1WRK1"/>
<evidence type="ECO:0000256" key="7">
    <source>
        <dbReference type="ARBA" id="ARBA00023065"/>
    </source>
</evidence>
<dbReference type="FunFam" id="1.20.58.390:FF:000020">
    <property type="entry name" value="5-hydroxytryptamine (serotonin) receptor 3A"/>
    <property type="match status" value="1"/>
</dbReference>
<comment type="subunit">
    <text evidence="22">Forms homopentameric as well as heteropentameric serotonin-activated cation-selective channel complexes with HTR3B or HTR3C or HTR3D or HTR3E. The homomeric complex is functional but exhibits low conductance with modified voltage dependence, and decreased agonist and antagonist affinity. Heteropentameric complexes display properties which resemble that of neuronal serotonin-activated channels in vivo. Interacts with RIC3.</text>
</comment>
<evidence type="ECO:0000256" key="4">
    <source>
        <dbReference type="ARBA" id="ARBA00022729"/>
    </source>
</evidence>
<proteinExistence type="inferred from homology"/>
<feature type="transmembrane region" description="Helical" evidence="27">
    <location>
        <begin position="271"/>
        <end position="294"/>
    </location>
</feature>
<evidence type="ECO:0000256" key="6">
    <source>
        <dbReference type="ARBA" id="ARBA00023018"/>
    </source>
</evidence>
<evidence type="ECO:0000313" key="31">
    <source>
        <dbReference type="Proteomes" id="UP001295444"/>
    </source>
</evidence>
<evidence type="ECO:0000256" key="1">
    <source>
        <dbReference type="ARBA" id="ARBA00022448"/>
    </source>
</evidence>
<evidence type="ECO:0000256" key="14">
    <source>
        <dbReference type="ARBA" id="ARBA00023303"/>
    </source>
</evidence>
<keyword evidence="9" id="KW-1015">Disulfide bond</keyword>
<dbReference type="FunFam" id="2.70.170.10:FF:000017">
    <property type="entry name" value="5-hydroxytryptamine receptor 3A"/>
    <property type="match status" value="1"/>
</dbReference>
<evidence type="ECO:0000256" key="10">
    <source>
        <dbReference type="ARBA" id="ARBA00023170"/>
    </source>
</evidence>
<dbReference type="InterPro" id="IPR049944">
    <property type="entry name" value="LGIC_TM_5-HT3"/>
</dbReference>
<keyword evidence="14 27" id="KW-0407">Ion channel</keyword>
<evidence type="ECO:0000256" key="3">
    <source>
        <dbReference type="ARBA" id="ARBA00022692"/>
    </source>
</evidence>
<dbReference type="InterPro" id="IPR018000">
    <property type="entry name" value="Neurotransmitter_ion_chnl_CS"/>
</dbReference>
<keyword evidence="5 27" id="KW-1133">Transmembrane helix</keyword>
<keyword evidence="3 27" id="KW-0812">Transmembrane</keyword>
<evidence type="ECO:0000256" key="25">
    <source>
        <dbReference type="ARBA" id="ARBA00080492"/>
    </source>
</evidence>
<dbReference type="Gene3D" id="2.70.170.10">
    <property type="entry name" value="Neurotransmitter-gated ion-channel ligand-binding domain"/>
    <property type="match status" value="1"/>
</dbReference>
<dbReference type="PROSITE" id="PS00236">
    <property type="entry name" value="NEUROTR_ION_CHANNEL"/>
    <property type="match status" value="1"/>
</dbReference>
<keyword evidence="4" id="KW-0732">Signal</keyword>
<sequence>MNIRVQSESNYQIQGLSKKTCFSHIEPNLKAQNEDEKNQMLTTYIWYNQSWVDEFLTWDPNDYENVTQMTFPTNSVWIPDIFILEFVDIEKSPDVPFVSINNEGRIHNNKPIQIVTSCNLNIYYFPFDLQNCTLTFTSWIHPIEDINISVWKTLDEIKEDKNLFKNEGEWELLNLVPRYNMFNDEGEVFGEAKFDVDEIIFKRRSVFYVVNLILPSTFLMVMDIVGYYLPPECGERISFKITLLLGYSVFLIIVSDTLPPTSIGTPLIEGWGALYFIICMVLLVISLSESIFVVRIVQKKNFKTPVPNWMKKLVLEKITFLLCTKDLNKLNESRTLSSEVSWQNENSYTEELSKYNHVKIEDDKGSDEDILAIGGKHTIMAQILKEIASIRSYLEMSDDNDITRQWLQIVYVLDRLLFRLYLLLVLTYIVTLSVLWSNCDEPSNLLGSPD</sequence>
<keyword evidence="6" id="KW-0770">Synapse</keyword>
<dbReference type="Pfam" id="PF02932">
    <property type="entry name" value="Neur_chan_memb"/>
    <property type="match status" value="1"/>
</dbReference>
<evidence type="ECO:0000256" key="20">
    <source>
        <dbReference type="ARBA" id="ARBA00037540"/>
    </source>
</evidence>
<dbReference type="InterPro" id="IPR006202">
    <property type="entry name" value="Neur_chan_lig-bd"/>
</dbReference>
<comment type="catalytic activity">
    <reaction evidence="18">
        <text>Na(+)(in) = Na(+)(out)</text>
        <dbReference type="Rhea" id="RHEA:34963"/>
        <dbReference type="ChEBI" id="CHEBI:29101"/>
    </reaction>
</comment>
<keyword evidence="8 27" id="KW-0472">Membrane</keyword>
<evidence type="ECO:0000256" key="5">
    <source>
        <dbReference type="ARBA" id="ARBA00022989"/>
    </source>
</evidence>
<dbReference type="EMBL" id="OW240921">
    <property type="protein sequence ID" value="CAH2320146.1"/>
    <property type="molecule type" value="Genomic_DNA"/>
</dbReference>
<gene>
    <name evidence="30" type="ORF">PECUL_23A038005</name>
</gene>
<keyword evidence="2" id="KW-1003">Cell membrane</keyword>
<feature type="transmembrane region" description="Helical" evidence="27">
    <location>
        <begin position="416"/>
        <end position="436"/>
    </location>
</feature>
<evidence type="ECO:0000256" key="26">
    <source>
        <dbReference type="ARBA" id="ARBA00083210"/>
    </source>
</evidence>
<feature type="transmembrane region" description="Helical" evidence="27">
    <location>
        <begin position="241"/>
        <end position="259"/>
    </location>
</feature>
<dbReference type="SUPFAM" id="SSF90112">
    <property type="entry name" value="Neurotransmitter-gated ion-channel transmembrane pore"/>
    <property type="match status" value="1"/>
</dbReference>
<evidence type="ECO:0000259" key="29">
    <source>
        <dbReference type="Pfam" id="PF02932"/>
    </source>
</evidence>
<feature type="domain" description="Neurotransmitter-gated ion-channel ligand-binding" evidence="28">
    <location>
        <begin position="34"/>
        <end position="176"/>
    </location>
</feature>
<keyword evidence="13" id="KW-1071">Ligand-gated ion channel</keyword>
<evidence type="ECO:0000256" key="9">
    <source>
        <dbReference type="ARBA" id="ARBA00023157"/>
    </source>
</evidence>
<dbReference type="InterPro" id="IPR006029">
    <property type="entry name" value="Neurotrans-gated_channel_TM"/>
</dbReference>
<dbReference type="PRINTS" id="PR01708">
    <property type="entry name" value="5HT3RECEPTOR"/>
</dbReference>
<evidence type="ECO:0000256" key="17">
    <source>
        <dbReference type="ARBA" id="ARBA00034430"/>
    </source>
</evidence>
<dbReference type="InterPro" id="IPR038050">
    <property type="entry name" value="Neuro_actylchol_rec"/>
</dbReference>
<dbReference type="CDD" id="cd19063">
    <property type="entry name" value="LGIC_TM_5-HT3"/>
    <property type="match status" value="1"/>
</dbReference>
<evidence type="ECO:0000256" key="23">
    <source>
        <dbReference type="ARBA" id="ARBA00068982"/>
    </source>
</evidence>
<comment type="catalytic activity">
    <reaction evidence="19">
        <text>Ca(2+)(in) = Ca(2+)(out)</text>
        <dbReference type="Rhea" id="RHEA:29671"/>
        <dbReference type="ChEBI" id="CHEBI:29108"/>
    </reaction>
</comment>
<dbReference type="GO" id="GO:0045211">
    <property type="term" value="C:postsynaptic membrane"/>
    <property type="evidence" value="ECO:0007669"/>
    <property type="project" value="UniProtKB-SubCell"/>
</dbReference>
<comment type="function">
    <text evidence="20">Forms serotonin (5-hydroxytryptamine/5-HT3)-activated cation-selective channel complexes, which when activated cause fast, depolarizing responses in neurons.</text>
</comment>
<dbReference type="GO" id="GO:0004888">
    <property type="term" value="F:transmembrane signaling receptor activity"/>
    <property type="evidence" value="ECO:0007669"/>
    <property type="project" value="InterPro"/>
</dbReference>
<evidence type="ECO:0000256" key="2">
    <source>
        <dbReference type="ARBA" id="ARBA00022475"/>
    </source>
</evidence>